<evidence type="ECO:0000313" key="1">
    <source>
        <dbReference type="EMBL" id="SOQ37165.1"/>
    </source>
</evidence>
<reference evidence="1" key="1">
    <citation type="submission" date="2016-07" db="EMBL/GenBank/DDBJ databases">
        <authorList>
            <person name="Bretaudeau A."/>
        </authorList>
    </citation>
    <scope>NUCLEOTIDE SEQUENCE</scope>
    <source>
        <strain evidence="1">Rice</strain>
        <tissue evidence="1">Whole body</tissue>
    </source>
</reference>
<protein>
    <submittedName>
        <fullName evidence="1">SFRICE_010146</fullName>
    </submittedName>
</protein>
<dbReference type="AlphaFoldDB" id="A0A2H1V8K1"/>
<organism evidence="1">
    <name type="scientific">Spodoptera frugiperda</name>
    <name type="common">Fall armyworm</name>
    <dbReference type="NCBI Taxonomy" id="7108"/>
    <lineage>
        <taxon>Eukaryota</taxon>
        <taxon>Metazoa</taxon>
        <taxon>Ecdysozoa</taxon>
        <taxon>Arthropoda</taxon>
        <taxon>Hexapoda</taxon>
        <taxon>Insecta</taxon>
        <taxon>Pterygota</taxon>
        <taxon>Neoptera</taxon>
        <taxon>Endopterygota</taxon>
        <taxon>Lepidoptera</taxon>
        <taxon>Glossata</taxon>
        <taxon>Ditrysia</taxon>
        <taxon>Noctuoidea</taxon>
        <taxon>Noctuidae</taxon>
        <taxon>Amphipyrinae</taxon>
        <taxon>Spodoptera</taxon>
    </lineage>
</organism>
<accession>A0A2H1V8K1</accession>
<gene>
    <name evidence="1" type="ORF">SFRICE_010146</name>
</gene>
<sequence>METYHLMVSNRRRPCTLKTPEALQVRCRPLGDGHSSAPFSAAAANSLVRLRVPGDRTGEGEKYYAGNCIKIGSAKCEIFALKHTQIPTDMFYNLFDSKNTDKLHTASTAYNWPLLTKVLFSHGEGLSINHHALAMRVGDFRLIIRYYKPMLTNISLGQIQYLLGQFDCTVGSVAGQLATAQRVAGSIPARSNTLCDPQIVVSGLGTSSSAYKWPLLIKAFSHGDGLSINNQVAQCVGD</sequence>
<proteinExistence type="predicted"/>
<name>A0A2H1V8K1_SPOFR</name>
<dbReference type="EMBL" id="ODYU01001232">
    <property type="protein sequence ID" value="SOQ37165.1"/>
    <property type="molecule type" value="Genomic_DNA"/>
</dbReference>